<keyword evidence="2" id="KW-0809">Transit peptide</keyword>
<keyword evidence="6" id="KW-1185">Reference proteome</keyword>
<comment type="subcellular location">
    <subcellularLocation>
        <location evidence="1">Mitochondrion</location>
    </subcellularLocation>
</comment>
<dbReference type="EMBL" id="JASNQZ010000002">
    <property type="protein sequence ID" value="KAL0960119.1"/>
    <property type="molecule type" value="Genomic_DNA"/>
</dbReference>
<protein>
    <recommendedName>
        <fullName evidence="7">Tim44-like domain-containing protein</fullName>
    </recommendedName>
</protein>
<organism evidence="5 6">
    <name type="scientific">Hohenbuehelia grisea</name>
    <dbReference type="NCBI Taxonomy" id="104357"/>
    <lineage>
        <taxon>Eukaryota</taxon>
        <taxon>Fungi</taxon>
        <taxon>Dikarya</taxon>
        <taxon>Basidiomycota</taxon>
        <taxon>Agaricomycotina</taxon>
        <taxon>Agaricomycetes</taxon>
        <taxon>Agaricomycetidae</taxon>
        <taxon>Agaricales</taxon>
        <taxon>Pleurotineae</taxon>
        <taxon>Pleurotaceae</taxon>
        <taxon>Hohenbuehelia</taxon>
    </lineage>
</organism>
<evidence type="ECO:0008006" key="7">
    <source>
        <dbReference type="Google" id="ProtNLM"/>
    </source>
</evidence>
<comment type="caution">
    <text evidence="5">The sequence shown here is derived from an EMBL/GenBank/DDBJ whole genome shotgun (WGS) entry which is preliminary data.</text>
</comment>
<dbReference type="InterPro" id="IPR051975">
    <property type="entry name" value="mtLSU_mL45"/>
</dbReference>
<reference evidence="6" key="1">
    <citation type="submission" date="2024-06" db="EMBL/GenBank/DDBJ databases">
        <title>Multi-omics analyses provide insights into the biosynthesis of the anticancer antibiotic pleurotin in Hohenbuehelia grisea.</title>
        <authorList>
            <person name="Weaver J.A."/>
            <person name="Alberti F."/>
        </authorList>
    </citation>
    <scope>NUCLEOTIDE SEQUENCE [LARGE SCALE GENOMIC DNA]</scope>
    <source>
        <strain evidence="6">T-177</strain>
    </source>
</reference>
<feature type="compositionally biased region" description="Low complexity" evidence="4">
    <location>
        <begin position="110"/>
        <end position="119"/>
    </location>
</feature>
<dbReference type="Proteomes" id="UP001556367">
    <property type="component" value="Unassembled WGS sequence"/>
</dbReference>
<evidence type="ECO:0000313" key="5">
    <source>
        <dbReference type="EMBL" id="KAL0960119.1"/>
    </source>
</evidence>
<name>A0ABR3JWW6_9AGAR</name>
<gene>
    <name evidence="5" type="ORF">HGRIS_011761</name>
</gene>
<dbReference type="PANTHER" id="PTHR28554:SF1">
    <property type="entry name" value="LARGE RIBOSOMAL SUBUNIT PROTEIN ML45"/>
    <property type="match status" value="1"/>
</dbReference>
<dbReference type="Gene3D" id="3.10.450.240">
    <property type="match status" value="1"/>
</dbReference>
<evidence type="ECO:0000256" key="3">
    <source>
        <dbReference type="ARBA" id="ARBA00023128"/>
    </source>
</evidence>
<evidence type="ECO:0000256" key="4">
    <source>
        <dbReference type="SAM" id="MobiDB-lite"/>
    </source>
</evidence>
<dbReference type="PANTHER" id="PTHR28554">
    <property type="entry name" value="39S RIBOSOMAL PROTEIN L45, MITOCHONDRIAL"/>
    <property type="match status" value="1"/>
</dbReference>
<evidence type="ECO:0000313" key="6">
    <source>
        <dbReference type="Proteomes" id="UP001556367"/>
    </source>
</evidence>
<keyword evidence="3" id="KW-0496">Mitochondrion</keyword>
<sequence length="403" mass="45618">MAALCVELGLARRGASALRSKVVFGHGSSIDRLVTAPRFYSTASTTTHTHDHPGKRTAGKFPNSSKSNLKLRPELSEVPPSHSTSKPRPTPMAKGAAKQAAHKPPPSPEPASGSSTGPPDDQLMSEQLAQLDQMINMGKMFPTLDPWAHQVDTLDVDIPYKINPLRPTDYESLSDMWHQFKANSQNSLKSALSMWSLASYNAFPGFDLSRVPRGQRFLKWPWLASKCRSLKHDDWIAPIRAATLDAYQEFNEALAQNDIKKVKRFTTASYQETQLKVLRRRDASHIYKWRFYREVTPTRVLSIRATEGYLAPEEPRFGNRMLVHALVRFDSEQSIEIYDSRGKALHTPHPRLDQSKMTKLNVPAESHRVTEYLVLEKRMWLDGPWMIRDQLWPRAGKKAIVAA</sequence>
<proteinExistence type="predicted"/>
<accession>A0ABR3JWW6</accession>
<evidence type="ECO:0000256" key="1">
    <source>
        <dbReference type="ARBA" id="ARBA00004173"/>
    </source>
</evidence>
<evidence type="ECO:0000256" key="2">
    <source>
        <dbReference type="ARBA" id="ARBA00022946"/>
    </source>
</evidence>
<feature type="region of interest" description="Disordered" evidence="4">
    <location>
        <begin position="43"/>
        <end position="122"/>
    </location>
</feature>